<evidence type="ECO:0000313" key="3">
    <source>
        <dbReference type="EMBL" id="SET93773.1"/>
    </source>
</evidence>
<evidence type="ECO:0000259" key="1">
    <source>
        <dbReference type="Pfam" id="PF12804"/>
    </source>
</evidence>
<dbReference type="EMBL" id="FMZP01000019">
    <property type="protein sequence ID" value="SDD34447.1"/>
    <property type="molecule type" value="Genomic_DNA"/>
</dbReference>
<reference evidence="4 5" key="1">
    <citation type="submission" date="2016-10" db="EMBL/GenBank/DDBJ databases">
        <authorList>
            <person name="Varghese N."/>
            <person name="Submissions S."/>
        </authorList>
    </citation>
    <scope>NUCLEOTIDE SEQUENCE [LARGE SCALE GENOMIC DNA]</scope>
    <source>
        <strain evidence="2 5">CDM_1</strain>
        <strain evidence="4">CDM_6</strain>
    </source>
</reference>
<gene>
    <name evidence="3" type="ORF">SAMN04488694_11838</name>
    <name evidence="2" type="ORF">SAMN05192552_101939</name>
</gene>
<proteinExistence type="predicted"/>
<dbReference type="PANTHER" id="PTHR43777">
    <property type="entry name" value="MOLYBDENUM COFACTOR CYTIDYLYLTRANSFERASE"/>
    <property type="match status" value="1"/>
</dbReference>
<keyword evidence="4" id="KW-1185">Reference proteome</keyword>
<dbReference type="Gene3D" id="3.90.550.10">
    <property type="entry name" value="Spore Coat Polysaccharide Biosynthesis Protein SpsA, Chain A"/>
    <property type="match status" value="1"/>
</dbReference>
<dbReference type="Proteomes" id="UP000324021">
    <property type="component" value="Unassembled WGS sequence"/>
</dbReference>
<sequence>MDALVMCGGKGTRLESAHEKPLHPIAGTPMVDRVLSGLAASRLETIYAAVSPNAPETRAHLEAVGSVTTVETAGEGYVADLMSLLERPALSPPLLTVAADLPLLEAPVIDRVLAAHGDSDASRTVCVPVALKRRLGVSIDTRLESADHLAPTGVNVVGTASDSTSMIDVHYDARLAMNVNRLEDARLAADRLSRSAEGR</sequence>
<dbReference type="Pfam" id="PF12804">
    <property type="entry name" value="NTP_transf_3"/>
    <property type="match status" value="1"/>
</dbReference>
<dbReference type="GO" id="GO:0016779">
    <property type="term" value="F:nucleotidyltransferase activity"/>
    <property type="evidence" value="ECO:0007669"/>
    <property type="project" value="UniProtKB-KW"/>
</dbReference>
<dbReference type="PANTHER" id="PTHR43777:SF1">
    <property type="entry name" value="MOLYBDENUM COFACTOR CYTIDYLYLTRANSFERASE"/>
    <property type="match status" value="1"/>
</dbReference>
<keyword evidence="3" id="KW-0808">Transferase</keyword>
<evidence type="ECO:0000313" key="5">
    <source>
        <dbReference type="Proteomes" id="UP000324021"/>
    </source>
</evidence>
<organism evidence="3 4">
    <name type="scientific">Natrinema hispanicum</name>
    <dbReference type="NCBI Taxonomy" id="392421"/>
    <lineage>
        <taxon>Archaea</taxon>
        <taxon>Methanobacteriati</taxon>
        <taxon>Methanobacteriota</taxon>
        <taxon>Stenosarchaea group</taxon>
        <taxon>Halobacteria</taxon>
        <taxon>Halobacteriales</taxon>
        <taxon>Natrialbaceae</taxon>
        <taxon>Natrinema</taxon>
    </lineage>
</organism>
<accession>A0A1I0IAH6</accession>
<dbReference type="InterPro" id="IPR029044">
    <property type="entry name" value="Nucleotide-diphossugar_trans"/>
</dbReference>
<protein>
    <submittedName>
        <fullName evidence="2 3">Adenosylcobinamide-phosphate guanylyltransferase</fullName>
    </submittedName>
</protein>
<dbReference type="InterPro" id="IPR025877">
    <property type="entry name" value="MobA-like_NTP_Trfase"/>
</dbReference>
<dbReference type="STRING" id="392421.SAMN04488694_11838"/>
<evidence type="ECO:0000313" key="4">
    <source>
        <dbReference type="Proteomes" id="UP000199320"/>
    </source>
</evidence>
<feature type="domain" description="MobA-like NTP transferase" evidence="1">
    <location>
        <begin position="3"/>
        <end position="134"/>
    </location>
</feature>
<dbReference type="AlphaFoldDB" id="A0A1I0IAH6"/>
<evidence type="ECO:0000313" key="2">
    <source>
        <dbReference type="EMBL" id="SDD34447.1"/>
    </source>
</evidence>
<keyword evidence="3" id="KW-0548">Nucleotidyltransferase</keyword>
<reference evidence="3" key="2">
    <citation type="submission" date="2016-10" db="EMBL/GenBank/DDBJ databases">
        <authorList>
            <person name="de Groot N.N."/>
        </authorList>
    </citation>
    <scope>NUCLEOTIDE SEQUENCE [LARGE SCALE GENOMIC DNA]</scope>
    <source>
        <strain evidence="3">CDM_6</strain>
    </source>
</reference>
<dbReference type="EMBL" id="FOIC01000018">
    <property type="protein sequence ID" value="SET93773.1"/>
    <property type="molecule type" value="Genomic_DNA"/>
</dbReference>
<dbReference type="SUPFAM" id="SSF53448">
    <property type="entry name" value="Nucleotide-diphospho-sugar transferases"/>
    <property type="match status" value="1"/>
</dbReference>
<dbReference type="Proteomes" id="UP000199320">
    <property type="component" value="Unassembled WGS sequence"/>
</dbReference>
<name>A0A1I0IAH6_9EURY</name>